<proteinExistence type="predicted"/>
<dbReference type="CDD" id="cd00060">
    <property type="entry name" value="FHA"/>
    <property type="match status" value="1"/>
</dbReference>
<evidence type="ECO:0000313" key="3">
    <source>
        <dbReference type="Proteomes" id="UP001447008"/>
    </source>
</evidence>
<dbReference type="Pfam" id="PF00498">
    <property type="entry name" value="FHA"/>
    <property type="match status" value="1"/>
</dbReference>
<dbReference type="PROSITE" id="PS50006">
    <property type="entry name" value="FHA_DOMAIN"/>
    <property type="match status" value="1"/>
</dbReference>
<dbReference type="InterPro" id="IPR000253">
    <property type="entry name" value="FHA_dom"/>
</dbReference>
<dbReference type="SMART" id="SM00240">
    <property type="entry name" value="FHA"/>
    <property type="match status" value="1"/>
</dbReference>
<evidence type="ECO:0000313" key="2">
    <source>
        <dbReference type="EMBL" id="MEM0514974.1"/>
    </source>
</evidence>
<comment type="caution">
    <text evidence="2">The sequence shown here is derived from an EMBL/GenBank/DDBJ whole genome shotgun (WGS) entry which is preliminary data.</text>
</comment>
<keyword evidence="3" id="KW-1185">Reference proteome</keyword>
<organism evidence="2 3">
    <name type="scientific">Pseudoalteromonas qingdaonensis</name>
    <dbReference type="NCBI Taxonomy" id="3131913"/>
    <lineage>
        <taxon>Bacteria</taxon>
        <taxon>Pseudomonadati</taxon>
        <taxon>Pseudomonadota</taxon>
        <taxon>Gammaproteobacteria</taxon>
        <taxon>Alteromonadales</taxon>
        <taxon>Pseudoalteromonadaceae</taxon>
        <taxon>Pseudoalteromonas</taxon>
    </lineage>
</organism>
<dbReference type="PANTHER" id="PTHR23308">
    <property type="entry name" value="NUCLEAR INHIBITOR OF PROTEIN PHOSPHATASE-1"/>
    <property type="match status" value="1"/>
</dbReference>
<sequence>MAYLIELDTDNVIYLHAHHSFGRFQYSVDTLVVEPSVSKIHCIIEWQGSHWQVRDLSRNGTWLNSKRLEKDRPEILHCNDLLTFPGNSSRGYRVANLDKPEDMLIILNSLQRPTEQYIPLSSYNLIPDEQPEIAVFIQRESGFWCFERLDGPPLEHTIIIEHDRVSDSRHTYQLHLSHSEAATALREVASVKLADLNFIFNLTLDEESAELVIKGPNEEVDLGERCHHYLTLNLARYKAQDAAQGVHELSQGWVDTEVIAKDLGIDSRYLNIQIHRARKQFSDALAHVEGADHVIERKLRKVRFNASNFEIYKGHQLEGAINSASN</sequence>
<dbReference type="Gene3D" id="2.60.200.20">
    <property type="match status" value="1"/>
</dbReference>
<reference evidence="2 3" key="1">
    <citation type="submission" date="2024-03" db="EMBL/GenBank/DDBJ databases">
        <title>Pseudoalteromonas qingdaonensis sp. nov., isolated from the intestines of marine benthic organisms.</title>
        <authorList>
            <person name="Lin X."/>
            <person name="Fang S."/>
            <person name="Hu X."/>
        </authorList>
    </citation>
    <scope>NUCLEOTIDE SEQUENCE [LARGE SCALE GENOMIC DNA]</scope>
    <source>
        <strain evidence="2 3">YIC-827</strain>
    </source>
</reference>
<feature type="domain" description="FHA" evidence="1">
    <location>
        <begin position="19"/>
        <end position="68"/>
    </location>
</feature>
<dbReference type="RefSeq" id="WP_342677248.1">
    <property type="nucleotide sequence ID" value="NZ_JBCGCU010000005.1"/>
</dbReference>
<dbReference type="EMBL" id="JBCGCU010000005">
    <property type="protein sequence ID" value="MEM0514974.1"/>
    <property type="molecule type" value="Genomic_DNA"/>
</dbReference>
<dbReference type="SUPFAM" id="SSF49879">
    <property type="entry name" value="SMAD/FHA domain"/>
    <property type="match status" value="1"/>
</dbReference>
<dbReference type="InterPro" id="IPR050923">
    <property type="entry name" value="Cell_Proc_Reg/RNA_Proc"/>
</dbReference>
<dbReference type="InterPro" id="IPR008984">
    <property type="entry name" value="SMAD_FHA_dom_sf"/>
</dbReference>
<name>A0ABU9MUJ7_9GAMM</name>
<evidence type="ECO:0000259" key="1">
    <source>
        <dbReference type="PROSITE" id="PS50006"/>
    </source>
</evidence>
<accession>A0ABU9MUJ7</accession>
<gene>
    <name evidence="2" type="ORF">WCN91_05965</name>
</gene>
<dbReference type="Proteomes" id="UP001447008">
    <property type="component" value="Unassembled WGS sequence"/>
</dbReference>
<protein>
    <submittedName>
        <fullName evidence="2">FHA domain-containing protein</fullName>
    </submittedName>
</protein>